<dbReference type="OrthoDB" id="1644322at2"/>
<proteinExistence type="predicted"/>
<dbReference type="AlphaFoldDB" id="A0A1P8Q0W7"/>
<keyword evidence="2" id="KW-1185">Reference proteome</keyword>
<gene>
    <name evidence="1" type="ORF">BTM29_02205</name>
</gene>
<dbReference type="KEGG" id="lalw:BTM29_02205"/>
<dbReference type="STRING" id="1847728.BTM29_02205"/>
<dbReference type="Proteomes" id="UP000187499">
    <property type="component" value="Chromosome"/>
</dbReference>
<evidence type="ECO:0000313" key="1">
    <source>
        <dbReference type="EMBL" id="APX71439.1"/>
    </source>
</evidence>
<evidence type="ECO:0000313" key="2">
    <source>
        <dbReference type="Proteomes" id="UP000187499"/>
    </source>
</evidence>
<sequence length="122" mass="14058">MLSDDELNKFFANYNDRGMKKWQGFYLSDHTIKWAKQDKERNTIIEILPQQSEEEIGQILFNSFSSGLTVIVQENNLDLEGKIPCEIDGNVLGYNEESVMVNETKVKLDNIRNVRTVGDRSV</sequence>
<name>A0A1P8Q0W7_9LACO</name>
<organism evidence="1 2">
    <name type="scientific">Companilactobacillus allii</name>
    <dbReference type="NCBI Taxonomy" id="1847728"/>
    <lineage>
        <taxon>Bacteria</taxon>
        <taxon>Bacillati</taxon>
        <taxon>Bacillota</taxon>
        <taxon>Bacilli</taxon>
        <taxon>Lactobacillales</taxon>
        <taxon>Lactobacillaceae</taxon>
        <taxon>Companilactobacillus</taxon>
    </lineage>
</organism>
<dbReference type="RefSeq" id="WP_076613943.1">
    <property type="nucleotide sequence ID" value="NZ_CP019323.1"/>
</dbReference>
<evidence type="ECO:0008006" key="3">
    <source>
        <dbReference type="Google" id="ProtNLM"/>
    </source>
</evidence>
<protein>
    <recommendedName>
        <fullName evidence="3">DNA-directed RNA polymerase beta subunit</fullName>
    </recommendedName>
</protein>
<accession>A0A1P8Q0W7</accession>
<dbReference type="EMBL" id="CP019323">
    <property type="protein sequence ID" value="APX71439.1"/>
    <property type="molecule type" value="Genomic_DNA"/>
</dbReference>
<reference evidence="2" key="1">
    <citation type="submission" date="2016-12" db="EMBL/GenBank/DDBJ databases">
        <authorList>
            <person name="Jung M.Y."/>
            <person name="Lee S.H."/>
        </authorList>
    </citation>
    <scope>NUCLEOTIDE SEQUENCE [LARGE SCALE GENOMIC DNA]</scope>
    <source>
        <strain evidence="2">WiKim39</strain>
    </source>
</reference>